<evidence type="ECO:0000256" key="1">
    <source>
        <dbReference type="SAM" id="MobiDB-lite"/>
    </source>
</evidence>
<reference evidence="2" key="1">
    <citation type="journal article" date="2021" name="PeerJ">
        <title>Extensive microbial diversity within the chicken gut microbiome revealed by metagenomics and culture.</title>
        <authorList>
            <person name="Gilroy R."/>
            <person name="Ravi A."/>
            <person name="Getino M."/>
            <person name="Pursley I."/>
            <person name="Horton D.L."/>
            <person name="Alikhan N.F."/>
            <person name="Baker D."/>
            <person name="Gharbi K."/>
            <person name="Hall N."/>
            <person name="Watson M."/>
            <person name="Adriaenssens E.M."/>
            <person name="Foster-Nyarko E."/>
            <person name="Jarju S."/>
            <person name="Secka A."/>
            <person name="Antonio M."/>
            <person name="Oren A."/>
            <person name="Chaudhuri R.R."/>
            <person name="La Ragione R."/>
            <person name="Hildebrand F."/>
            <person name="Pallen M.J."/>
        </authorList>
    </citation>
    <scope>NUCLEOTIDE SEQUENCE</scope>
    <source>
        <strain evidence="2">4100</strain>
    </source>
</reference>
<name>A0A921E9V7_9BACT</name>
<dbReference type="EMBL" id="DYXT01000039">
    <property type="protein sequence ID" value="HJE39602.1"/>
    <property type="molecule type" value="Genomic_DNA"/>
</dbReference>
<evidence type="ECO:0000313" key="3">
    <source>
        <dbReference type="Proteomes" id="UP000711407"/>
    </source>
</evidence>
<evidence type="ECO:0000313" key="2">
    <source>
        <dbReference type="EMBL" id="HJE39602.1"/>
    </source>
</evidence>
<organism evidence="2 3">
    <name type="scientific">Candidatus Amulumruptor caecigallinarius</name>
    <dbReference type="NCBI Taxonomy" id="2109911"/>
    <lineage>
        <taxon>Bacteria</taxon>
        <taxon>Pseudomonadati</taxon>
        <taxon>Bacteroidota</taxon>
        <taxon>Bacteroidia</taxon>
        <taxon>Bacteroidales</taxon>
        <taxon>Muribaculaceae</taxon>
        <taxon>Candidatus Amulumruptor</taxon>
    </lineage>
</organism>
<feature type="region of interest" description="Disordered" evidence="1">
    <location>
        <begin position="110"/>
        <end position="170"/>
    </location>
</feature>
<comment type="caution">
    <text evidence="2">The sequence shown here is derived from an EMBL/GenBank/DDBJ whole genome shotgun (WGS) entry which is preliminary data.</text>
</comment>
<sequence length="170" mass="19468">MRKGKPKWERAVSRKFYEAVCRQIREVSALSDDIGVQHLIKCLDEYIDRGSVKSDFTEVEDVVFTLLQPQIDKALERSRRARAAAARRREARVQSEALAEGNEIEELKVADEESPMPSVAENPSEAEAVTTLSREAKRARRREVAKERRIEKHRKRLARRGSKIGEILDG</sequence>
<proteinExistence type="predicted"/>
<accession>A0A921E9V7</accession>
<protein>
    <submittedName>
        <fullName evidence="2">Uncharacterized protein</fullName>
    </submittedName>
</protein>
<reference evidence="2" key="2">
    <citation type="submission" date="2021-09" db="EMBL/GenBank/DDBJ databases">
        <authorList>
            <person name="Gilroy R."/>
        </authorList>
    </citation>
    <scope>NUCLEOTIDE SEQUENCE</scope>
    <source>
        <strain evidence="2">4100</strain>
    </source>
</reference>
<dbReference type="AlphaFoldDB" id="A0A921E9V7"/>
<dbReference type="Proteomes" id="UP000711407">
    <property type="component" value="Unassembled WGS sequence"/>
</dbReference>
<feature type="compositionally biased region" description="Basic residues" evidence="1">
    <location>
        <begin position="151"/>
        <end position="162"/>
    </location>
</feature>
<gene>
    <name evidence="2" type="ORF">K8V47_07605</name>
</gene>